<dbReference type="PANTHER" id="PTHR45904">
    <property type="entry name" value="TRNA (URACIL-5-)-METHYLTRANSFERASE"/>
    <property type="match status" value="1"/>
</dbReference>
<keyword evidence="1 6" id="KW-0489">Methyltransferase</keyword>
<dbReference type="InterPro" id="IPR030391">
    <property type="entry name" value="MeTrfase_TrmA_CS"/>
</dbReference>
<dbReference type="Gene3D" id="2.40.50.1070">
    <property type="match status" value="1"/>
</dbReference>
<comment type="caution">
    <text evidence="9">The sequence shown here is derived from an EMBL/GenBank/DDBJ whole genome shotgun (WGS) entry which is preliminary data.</text>
</comment>
<feature type="binding site" evidence="6">
    <location>
        <position position="502"/>
    </location>
    <ligand>
        <name>S-adenosyl-L-methionine</name>
        <dbReference type="ChEBI" id="CHEBI:59789"/>
    </ligand>
</feature>
<dbReference type="GO" id="GO:0030697">
    <property type="term" value="F:tRNA (uracil(54)-C5)-methyltransferase activity, S-adenosyl methionine-dependent"/>
    <property type="evidence" value="ECO:0007669"/>
    <property type="project" value="UniProtKB-EC"/>
</dbReference>
<dbReference type="PROSITE" id="PS01230">
    <property type="entry name" value="TRMA_1"/>
    <property type="match status" value="1"/>
</dbReference>
<dbReference type="PROSITE" id="PS51687">
    <property type="entry name" value="SAM_MT_RNA_M5U"/>
    <property type="match status" value="1"/>
</dbReference>
<evidence type="ECO:0000256" key="3">
    <source>
        <dbReference type="ARBA" id="ARBA00022691"/>
    </source>
</evidence>
<dbReference type="Pfam" id="PF05958">
    <property type="entry name" value="tRNA_U5-meth_tr"/>
    <property type="match status" value="1"/>
</dbReference>
<dbReference type="InterPro" id="IPR012677">
    <property type="entry name" value="Nucleotide-bd_a/b_plait_sf"/>
</dbReference>
<evidence type="ECO:0000256" key="4">
    <source>
        <dbReference type="ARBA" id="ARBA00033763"/>
    </source>
</evidence>
<evidence type="ECO:0000256" key="7">
    <source>
        <dbReference type="PROSITE-ProRule" id="PRU10015"/>
    </source>
</evidence>
<dbReference type="SUPFAM" id="SSF53335">
    <property type="entry name" value="S-adenosyl-L-methionine-dependent methyltransferases"/>
    <property type="match status" value="2"/>
</dbReference>
<dbReference type="AlphaFoldDB" id="A0A8S0Z5W1"/>
<proteinExistence type="inferred from homology"/>
<evidence type="ECO:0000256" key="2">
    <source>
        <dbReference type="ARBA" id="ARBA00022679"/>
    </source>
</evidence>
<dbReference type="SUPFAM" id="SSF54928">
    <property type="entry name" value="RNA-binding domain, RBD"/>
    <property type="match status" value="1"/>
</dbReference>
<evidence type="ECO:0000256" key="8">
    <source>
        <dbReference type="SAM" id="MobiDB-lite"/>
    </source>
</evidence>
<organism evidence="9 10">
    <name type="scientific">Arctia plantaginis</name>
    <name type="common">Wood tiger moth</name>
    <name type="synonym">Phalaena plantaginis</name>
    <dbReference type="NCBI Taxonomy" id="874455"/>
    <lineage>
        <taxon>Eukaryota</taxon>
        <taxon>Metazoa</taxon>
        <taxon>Ecdysozoa</taxon>
        <taxon>Arthropoda</taxon>
        <taxon>Hexapoda</taxon>
        <taxon>Insecta</taxon>
        <taxon>Pterygota</taxon>
        <taxon>Neoptera</taxon>
        <taxon>Endopterygota</taxon>
        <taxon>Lepidoptera</taxon>
        <taxon>Glossata</taxon>
        <taxon>Ditrysia</taxon>
        <taxon>Noctuoidea</taxon>
        <taxon>Erebidae</taxon>
        <taxon>Arctiinae</taxon>
        <taxon>Arctia</taxon>
    </lineage>
</organism>
<evidence type="ECO:0000313" key="10">
    <source>
        <dbReference type="Proteomes" id="UP000494256"/>
    </source>
</evidence>
<keyword evidence="3 6" id="KW-0949">S-adenosyl-L-methionine</keyword>
<dbReference type="PROSITE" id="PS01231">
    <property type="entry name" value="TRMA_2"/>
    <property type="match status" value="1"/>
</dbReference>
<reference evidence="9 10" key="1">
    <citation type="submission" date="2020-04" db="EMBL/GenBank/DDBJ databases">
        <authorList>
            <person name="Wallbank WR R."/>
            <person name="Pardo Diaz C."/>
            <person name="Kozak K."/>
            <person name="Martin S."/>
            <person name="Jiggins C."/>
            <person name="Moest M."/>
            <person name="Warren A I."/>
            <person name="Byers J.R.P. K."/>
            <person name="Montejo-Kovacevich G."/>
            <person name="Yen C E."/>
        </authorList>
    </citation>
    <scope>NUCLEOTIDE SEQUENCE [LARGE SCALE GENOMIC DNA]</scope>
</reference>
<protein>
    <recommendedName>
        <fullName evidence="4">tRNA (uracil(54)-C(5))-methyltransferase</fullName>
        <ecNumber evidence="4">2.1.1.35</ecNumber>
    </recommendedName>
</protein>
<dbReference type="PANTHER" id="PTHR45904:SF2">
    <property type="entry name" value="TRNA (URACIL-5-)-METHYLTRANSFERASE HOMOLOG A"/>
    <property type="match status" value="1"/>
</dbReference>
<dbReference type="Gene3D" id="3.40.50.150">
    <property type="entry name" value="Vaccinia Virus protein VP39"/>
    <property type="match status" value="1"/>
</dbReference>
<dbReference type="EC" id="2.1.1.35" evidence="4"/>
<dbReference type="EMBL" id="CADEBD010000276">
    <property type="protein sequence ID" value="CAB3227156.1"/>
    <property type="molecule type" value="Genomic_DNA"/>
</dbReference>
<feature type="binding site" evidence="6">
    <location>
        <position position="601"/>
    </location>
    <ligand>
        <name>S-adenosyl-L-methionine</name>
        <dbReference type="ChEBI" id="CHEBI:59789"/>
    </ligand>
</feature>
<feature type="active site" description="Nucleophile" evidence="6">
    <location>
        <position position="629"/>
    </location>
</feature>
<evidence type="ECO:0000256" key="6">
    <source>
        <dbReference type="PROSITE-ProRule" id="PRU01024"/>
    </source>
</evidence>
<dbReference type="GO" id="GO:0032259">
    <property type="term" value="P:methylation"/>
    <property type="evidence" value="ECO:0007669"/>
    <property type="project" value="UniProtKB-KW"/>
</dbReference>
<dbReference type="Proteomes" id="UP000494256">
    <property type="component" value="Unassembled WGS sequence"/>
</dbReference>
<dbReference type="InterPro" id="IPR035979">
    <property type="entry name" value="RBD_domain_sf"/>
</dbReference>
<dbReference type="InterPro" id="IPR030390">
    <property type="entry name" value="MeTrfase_TrmA_AS"/>
</dbReference>
<dbReference type="InterPro" id="IPR010280">
    <property type="entry name" value="U5_MeTrfase_fam"/>
</dbReference>
<keyword evidence="2 6" id="KW-0808">Transferase</keyword>
<dbReference type="GO" id="GO:0006396">
    <property type="term" value="P:RNA processing"/>
    <property type="evidence" value="ECO:0007669"/>
    <property type="project" value="InterPro"/>
</dbReference>
<evidence type="ECO:0000313" key="9">
    <source>
        <dbReference type="EMBL" id="CAB3227156.1"/>
    </source>
</evidence>
<feature type="region of interest" description="Disordered" evidence="8">
    <location>
        <begin position="118"/>
        <end position="148"/>
    </location>
</feature>
<dbReference type="GO" id="GO:0003723">
    <property type="term" value="F:RNA binding"/>
    <property type="evidence" value="ECO:0007669"/>
    <property type="project" value="TreeGrafter"/>
</dbReference>
<name>A0A8S0Z5W1_ARCPL</name>
<dbReference type="Gene3D" id="3.30.70.330">
    <property type="match status" value="1"/>
</dbReference>
<feature type="active site" evidence="7">
    <location>
        <position position="629"/>
    </location>
</feature>
<gene>
    <name evidence="9" type="ORF">APLA_LOCUS2824</name>
</gene>
<dbReference type="InterPro" id="IPR029063">
    <property type="entry name" value="SAM-dependent_MTases_sf"/>
</dbReference>
<sequence>MAEENVMKHNDPMETEEKTEINEEYAYLDRGGFSSEKFKIELRGLPKFYGIAELKKLMNLKLGLNTSKIKRPKNGSHWLFACFQNDEERTKAIEALNGYSWKGKTLIAEVAKPAPDPLVRKRKREEVEGNEQQRKKKEDDNKSQEERLKDATTPYWNLPYEEQLKLKEKEIKNILMKFDNEIWKIDKLKRQEIEAKRKKFNGLSFELRPIEKSPVAFGYRNKCEFTVGIDEETKLPTVGFRLGSYVTGTVGVGPIQSMIHISEQTKKAVLLFQEYIRKSKLAPFSPADYSGHWRYLTVRDSTSTGEVMVIVSMHPQVRYISEKSPVAFGYRNKCEFTVGIDEETKLPTVGFRLGSYVTGTVGVGPIQSMIHISEQTKKAVLLFQEYIRKSKLAPFSPADYSGHWRYLTVRDSTSTGEVMVIVSMHPQTLTENELNEIKRDLIEHFSSDEAVACGVKSLYFEQIIKRRVGEDGSKPVHLSGSTHITDTILGKQFRISPEAFFQINTAGAEVLYRSAIEMSQVKTESTVVDICCGTGTIGLCFAQHCGKVLGLEMIAEAVKDAKANAELNKIENCEFFTGKAEDILPSVLARAAADDIIAIVDPPRAGLHMRAITQLRNTKKVNRLVYISCSPSSVVKNFIDLTRPSSKTLKGAPFIPVRAVPVDMFPQTKHVELAILFERESSGETEEDNTGITNNVETVKSEDVPNEALNENSETTSNGNK</sequence>
<feature type="compositionally biased region" description="Polar residues" evidence="8">
    <location>
        <begin position="709"/>
        <end position="721"/>
    </location>
</feature>
<feature type="compositionally biased region" description="Basic and acidic residues" evidence="8">
    <location>
        <begin position="124"/>
        <end position="148"/>
    </location>
</feature>
<evidence type="ECO:0000256" key="1">
    <source>
        <dbReference type="ARBA" id="ARBA00022603"/>
    </source>
</evidence>
<evidence type="ECO:0000256" key="5">
    <source>
        <dbReference type="ARBA" id="ARBA00047278"/>
    </source>
</evidence>
<dbReference type="CDD" id="cd02440">
    <property type="entry name" value="AdoMet_MTases"/>
    <property type="match status" value="1"/>
</dbReference>
<comment type="caution">
    <text evidence="6">Lacks conserved residue(s) required for the propagation of feature annotation.</text>
</comment>
<comment type="similarity">
    <text evidence="6">Belongs to the class I-like SAM-binding methyltransferase superfamily. RNA M5U methyltransferase family.</text>
</comment>
<feature type="binding site" evidence="6">
    <location>
        <position position="552"/>
    </location>
    <ligand>
        <name>S-adenosyl-L-methionine</name>
        <dbReference type="ChEBI" id="CHEBI:59789"/>
    </ligand>
</feature>
<dbReference type="InterPro" id="IPR045850">
    <property type="entry name" value="TRM2_met"/>
</dbReference>
<comment type="catalytic activity">
    <reaction evidence="5">
        <text>uridine(54) in tRNA + S-adenosyl-L-methionine = 5-methyluridine(54) in tRNA + S-adenosyl-L-homocysteine + H(+)</text>
        <dbReference type="Rhea" id="RHEA:42712"/>
        <dbReference type="Rhea" id="RHEA-COMP:10167"/>
        <dbReference type="Rhea" id="RHEA-COMP:10193"/>
        <dbReference type="ChEBI" id="CHEBI:15378"/>
        <dbReference type="ChEBI" id="CHEBI:57856"/>
        <dbReference type="ChEBI" id="CHEBI:59789"/>
        <dbReference type="ChEBI" id="CHEBI:65315"/>
        <dbReference type="ChEBI" id="CHEBI:74447"/>
        <dbReference type="EC" id="2.1.1.35"/>
    </reaction>
    <physiologicalReaction direction="left-to-right" evidence="5">
        <dbReference type="Rhea" id="RHEA:42713"/>
    </physiologicalReaction>
</comment>
<feature type="region of interest" description="Disordered" evidence="8">
    <location>
        <begin position="680"/>
        <end position="721"/>
    </location>
</feature>
<dbReference type="GO" id="GO:0009451">
    <property type="term" value="P:RNA modification"/>
    <property type="evidence" value="ECO:0007669"/>
    <property type="project" value="UniProtKB-ARBA"/>
</dbReference>
<accession>A0A8S0Z5W1</accession>
<dbReference type="OrthoDB" id="9888716at2759"/>